<dbReference type="AlphaFoldDB" id="A0A1I3Q7E9"/>
<feature type="domain" description="Enoyl reductase (ER)" evidence="1">
    <location>
        <begin position="16"/>
        <end position="321"/>
    </location>
</feature>
<dbReference type="PANTHER" id="PTHR43482:SF1">
    <property type="entry name" value="PROTEIN AST1-RELATED"/>
    <property type="match status" value="1"/>
</dbReference>
<organism evidence="2 3">
    <name type="scientific">Paraburkholderia megapolitana</name>
    <dbReference type="NCBI Taxonomy" id="420953"/>
    <lineage>
        <taxon>Bacteria</taxon>
        <taxon>Pseudomonadati</taxon>
        <taxon>Pseudomonadota</taxon>
        <taxon>Betaproteobacteria</taxon>
        <taxon>Burkholderiales</taxon>
        <taxon>Burkholderiaceae</taxon>
        <taxon>Paraburkholderia</taxon>
    </lineage>
</organism>
<dbReference type="RefSeq" id="WP_091015333.1">
    <property type="nucleotide sequence ID" value="NZ_CP041743.1"/>
</dbReference>
<dbReference type="InterPro" id="IPR020843">
    <property type="entry name" value="ER"/>
</dbReference>
<dbReference type="Gene3D" id="3.40.50.720">
    <property type="entry name" value="NAD(P)-binding Rossmann-like Domain"/>
    <property type="match status" value="1"/>
</dbReference>
<evidence type="ECO:0000313" key="2">
    <source>
        <dbReference type="EMBL" id="SFJ29589.1"/>
    </source>
</evidence>
<dbReference type="Proteomes" id="UP000199548">
    <property type="component" value="Unassembled WGS sequence"/>
</dbReference>
<dbReference type="PANTHER" id="PTHR43482">
    <property type="entry name" value="PROTEIN AST1-RELATED"/>
    <property type="match status" value="1"/>
</dbReference>
<dbReference type="OrthoDB" id="9787435at2"/>
<dbReference type="CDD" id="cd05289">
    <property type="entry name" value="MDR_like_2"/>
    <property type="match status" value="1"/>
</dbReference>
<dbReference type="Gene3D" id="3.90.180.10">
    <property type="entry name" value="Medium-chain alcohol dehydrogenases, catalytic domain"/>
    <property type="match status" value="1"/>
</dbReference>
<dbReference type="Pfam" id="PF13602">
    <property type="entry name" value="ADH_zinc_N_2"/>
    <property type="match status" value="1"/>
</dbReference>
<dbReference type="InterPro" id="IPR013154">
    <property type="entry name" value="ADH-like_N"/>
</dbReference>
<dbReference type="Pfam" id="PF08240">
    <property type="entry name" value="ADH_N"/>
    <property type="match status" value="1"/>
</dbReference>
<gene>
    <name evidence="2" type="ORF">SAMN05192543_106240</name>
</gene>
<dbReference type="InterPro" id="IPR036291">
    <property type="entry name" value="NAD(P)-bd_dom_sf"/>
</dbReference>
<keyword evidence="3" id="KW-1185">Reference proteome</keyword>
<accession>A0A1I3Q7E9</accession>
<dbReference type="SMART" id="SM00829">
    <property type="entry name" value="PKS_ER"/>
    <property type="match status" value="1"/>
</dbReference>
<dbReference type="STRING" id="420953.SAMN05192543_106240"/>
<dbReference type="InterPro" id="IPR052585">
    <property type="entry name" value="Lipid_raft_assoc_Zn_ADH"/>
</dbReference>
<name>A0A1I3Q7E9_9BURK</name>
<dbReference type="SUPFAM" id="SSF51735">
    <property type="entry name" value="NAD(P)-binding Rossmann-fold domains"/>
    <property type="match status" value="1"/>
</dbReference>
<dbReference type="InterPro" id="IPR011032">
    <property type="entry name" value="GroES-like_sf"/>
</dbReference>
<dbReference type="GO" id="GO:0016491">
    <property type="term" value="F:oxidoreductase activity"/>
    <property type="evidence" value="ECO:0007669"/>
    <property type="project" value="InterPro"/>
</dbReference>
<reference evidence="2 3" key="1">
    <citation type="submission" date="2016-10" db="EMBL/GenBank/DDBJ databases">
        <authorList>
            <person name="de Groot N.N."/>
        </authorList>
    </citation>
    <scope>NUCLEOTIDE SEQUENCE [LARGE SCALE GENOMIC DNA]</scope>
    <source>
        <strain evidence="2 3">LMG 23650</strain>
    </source>
</reference>
<sequence>MSAEKMRTIRFHDYGEPADVLRLEEAQIPVPNAGCVAVRVHACGLNPADWALCRGLSAQALPRGIGLDVSGVVTAIGDGVSDVAIGDAVFGPADFKNYPSAGAADYAVLYHWDRLPDGLSHVDAAALPMVVETAARYLAWSGLKKGQTVLINGGGTMVGFAAVQMAVMHGARVIATAGETFADRLRDMGALVAAHGDGMVERVRALVGEAPDVLIDVAPVNLKAGSAGALPDLVEIAGGDTTRVITIADFDGAAKTGVRTGAENVKAEGGFKLRWDALGEHGRLAAEGRFFIPVARTFALEDWREALDISLAGRARGKLVLMPGN</sequence>
<evidence type="ECO:0000313" key="3">
    <source>
        <dbReference type="Proteomes" id="UP000199548"/>
    </source>
</evidence>
<evidence type="ECO:0000259" key="1">
    <source>
        <dbReference type="SMART" id="SM00829"/>
    </source>
</evidence>
<dbReference type="EMBL" id="FOQU01000006">
    <property type="protein sequence ID" value="SFJ29589.1"/>
    <property type="molecule type" value="Genomic_DNA"/>
</dbReference>
<dbReference type="SUPFAM" id="SSF50129">
    <property type="entry name" value="GroES-like"/>
    <property type="match status" value="1"/>
</dbReference>
<proteinExistence type="predicted"/>
<protein>
    <submittedName>
        <fullName evidence="2">NADPH:quinone reductase</fullName>
    </submittedName>
</protein>